<comment type="caution">
    <text evidence="12">The sequence shown here is derived from an EMBL/GenBank/DDBJ whole genome shotgun (WGS) entry which is preliminary data.</text>
</comment>
<evidence type="ECO:0000313" key="13">
    <source>
        <dbReference type="Proteomes" id="UP001620645"/>
    </source>
</evidence>
<dbReference type="InterPro" id="IPR007012">
    <property type="entry name" value="PolA_pol_cen_dom"/>
</dbReference>
<dbReference type="AlphaFoldDB" id="A0ABD2JPZ4"/>
<dbReference type="GO" id="GO:0005524">
    <property type="term" value="F:ATP binding"/>
    <property type="evidence" value="ECO:0007669"/>
    <property type="project" value="UniProtKB-KW"/>
</dbReference>
<evidence type="ECO:0000256" key="10">
    <source>
        <dbReference type="SAM" id="Phobius"/>
    </source>
</evidence>
<evidence type="ECO:0000256" key="3">
    <source>
        <dbReference type="ARBA" id="ARBA00012388"/>
    </source>
</evidence>
<evidence type="ECO:0000313" key="12">
    <source>
        <dbReference type="EMBL" id="KAL3092684.1"/>
    </source>
</evidence>
<comment type="similarity">
    <text evidence="2">Belongs to the poly(A) polymerase family.</text>
</comment>
<keyword evidence="8" id="KW-0539">Nucleus</keyword>
<keyword evidence="7" id="KW-0067">ATP-binding</keyword>
<dbReference type="EMBL" id="JBICCN010000118">
    <property type="protein sequence ID" value="KAL3092684.1"/>
    <property type="molecule type" value="Genomic_DNA"/>
</dbReference>
<evidence type="ECO:0000256" key="9">
    <source>
        <dbReference type="ARBA" id="ARBA00048830"/>
    </source>
</evidence>
<evidence type="ECO:0000256" key="7">
    <source>
        <dbReference type="ARBA" id="ARBA00022840"/>
    </source>
</evidence>
<evidence type="ECO:0000256" key="8">
    <source>
        <dbReference type="ARBA" id="ARBA00023242"/>
    </source>
</evidence>
<dbReference type="Pfam" id="PF04928">
    <property type="entry name" value="PAP_central"/>
    <property type="match status" value="1"/>
</dbReference>
<evidence type="ECO:0000256" key="2">
    <source>
        <dbReference type="ARBA" id="ARBA00010912"/>
    </source>
</evidence>
<dbReference type="Gene3D" id="1.10.1410.10">
    <property type="match status" value="1"/>
</dbReference>
<evidence type="ECO:0000256" key="1">
    <source>
        <dbReference type="ARBA" id="ARBA00004123"/>
    </source>
</evidence>
<organism evidence="12 13">
    <name type="scientific">Heterodera schachtii</name>
    <name type="common">Sugarbeet cyst nematode worm</name>
    <name type="synonym">Tylenchus schachtii</name>
    <dbReference type="NCBI Taxonomy" id="97005"/>
    <lineage>
        <taxon>Eukaryota</taxon>
        <taxon>Metazoa</taxon>
        <taxon>Ecdysozoa</taxon>
        <taxon>Nematoda</taxon>
        <taxon>Chromadorea</taxon>
        <taxon>Rhabditida</taxon>
        <taxon>Tylenchina</taxon>
        <taxon>Tylenchomorpha</taxon>
        <taxon>Tylenchoidea</taxon>
        <taxon>Heteroderidae</taxon>
        <taxon>Heteroderinae</taxon>
        <taxon>Heterodera</taxon>
    </lineage>
</organism>
<keyword evidence="5" id="KW-0808">Transferase</keyword>
<keyword evidence="13" id="KW-1185">Reference proteome</keyword>
<reference evidence="12 13" key="1">
    <citation type="submission" date="2024-10" db="EMBL/GenBank/DDBJ databases">
        <authorList>
            <person name="Kim D."/>
        </authorList>
    </citation>
    <scope>NUCLEOTIDE SEQUENCE [LARGE SCALE GENOMIC DNA]</scope>
    <source>
        <strain evidence="12">Taebaek</strain>
    </source>
</reference>
<keyword evidence="6" id="KW-0547">Nucleotide-binding</keyword>
<dbReference type="EC" id="2.7.7.19" evidence="3"/>
<keyword evidence="10" id="KW-1133">Transmembrane helix</keyword>
<name>A0ABD2JPZ4_HETSC</name>
<feature type="domain" description="Poly(A) polymerase central" evidence="11">
    <location>
        <begin position="2"/>
        <end position="108"/>
    </location>
</feature>
<evidence type="ECO:0000256" key="5">
    <source>
        <dbReference type="ARBA" id="ARBA00022679"/>
    </source>
</evidence>
<sequence>MASKICLLFPNAPLSYLLHQFFSIYSKWDWARVPIMLNELTPITKNKIVFRWPPLIGQNPMTIITPNFPEQNTTYNVNKFTLKTIVEELALGNKILSKHQKNWQTFFNEVKIEEKFKNFAVIVGLTSQFDTFTENCAFQRSKIRNKLFEWANRENVVDKLDHYQLNAELEKKAPPLGIMGTVFGILAAAFVVWF</sequence>
<evidence type="ECO:0000256" key="6">
    <source>
        <dbReference type="ARBA" id="ARBA00022741"/>
    </source>
</evidence>
<protein>
    <recommendedName>
        <fullName evidence="3">polynucleotide adenylyltransferase</fullName>
        <ecNumber evidence="3">2.7.7.19</ecNumber>
    </recommendedName>
</protein>
<keyword evidence="10" id="KW-0472">Membrane</keyword>
<evidence type="ECO:0000256" key="4">
    <source>
        <dbReference type="ARBA" id="ARBA00022664"/>
    </source>
</evidence>
<dbReference type="GO" id="GO:1990817">
    <property type="term" value="F:poly(A) RNA polymerase activity"/>
    <property type="evidence" value="ECO:0007669"/>
    <property type="project" value="UniProtKB-EC"/>
</dbReference>
<comment type="catalytic activity">
    <reaction evidence="9">
        <text>RNA(n) + ATP = RNA(n)-3'-adenine ribonucleotide + diphosphate</text>
        <dbReference type="Rhea" id="RHEA:11332"/>
        <dbReference type="Rhea" id="RHEA-COMP:14527"/>
        <dbReference type="Rhea" id="RHEA-COMP:17347"/>
        <dbReference type="ChEBI" id="CHEBI:30616"/>
        <dbReference type="ChEBI" id="CHEBI:33019"/>
        <dbReference type="ChEBI" id="CHEBI:140395"/>
        <dbReference type="ChEBI" id="CHEBI:173115"/>
        <dbReference type="EC" id="2.7.7.19"/>
    </reaction>
</comment>
<keyword evidence="10" id="KW-0812">Transmembrane</keyword>
<dbReference type="Proteomes" id="UP001620645">
    <property type="component" value="Unassembled WGS sequence"/>
</dbReference>
<dbReference type="GO" id="GO:0005634">
    <property type="term" value="C:nucleus"/>
    <property type="evidence" value="ECO:0007669"/>
    <property type="project" value="UniProtKB-SubCell"/>
</dbReference>
<accession>A0ABD2JPZ4</accession>
<feature type="transmembrane region" description="Helical" evidence="10">
    <location>
        <begin position="176"/>
        <end position="193"/>
    </location>
</feature>
<dbReference type="PANTHER" id="PTHR10682">
    <property type="entry name" value="POLY A POLYMERASE"/>
    <property type="match status" value="1"/>
</dbReference>
<evidence type="ECO:0000259" key="11">
    <source>
        <dbReference type="Pfam" id="PF04928"/>
    </source>
</evidence>
<dbReference type="SUPFAM" id="SSF81631">
    <property type="entry name" value="PAP/OAS1 substrate-binding domain"/>
    <property type="match status" value="1"/>
</dbReference>
<keyword evidence="4" id="KW-0507">mRNA processing</keyword>
<dbReference type="GO" id="GO:0006397">
    <property type="term" value="P:mRNA processing"/>
    <property type="evidence" value="ECO:0007669"/>
    <property type="project" value="UniProtKB-KW"/>
</dbReference>
<proteinExistence type="inferred from homology"/>
<dbReference type="PANTHER" id="PTHR10682:SF10">
    <property type="entry name" value="POLYNUCLEOTIDE ADENYLYLTRANSFERASE"/>
    <property type="match status" value="1"/>
</dbReference>
<comment type="subcellular location">
    <subcellularLocation>
        <location evidence="1">Nucleus</location>
    </subcellularLocation>
</comment>
<gene>
    <name evidence="12" type="ORF">niasHS_007893</name>
</gene>